<sequence>MGIDYINANFTGLDDLASVSSKLDHLNKLRHSIKNAVDVKVGDTESASTSSFSVDSEKLNSSIDKIISVLDYSSETTDLADALANIDALILEFGSLDFLTKLRNQLAEKISVQKSIKLLHEANDVHQQLTSALSITELADIAKKVKLSIPVDDPVSDQLLEILNTKVEMLVSEKRNSIQPKFSKLLHDSNWLQSNSDISTIPSATLNAINRYVNDLVDLQSILDPPSYPSTWWALDILLEPIITRFNYHFNTPHMETNKISKPEWALDFIEKFLSDNLALLNLVVEHIFKLCHRIATFEIITTLLNPLREKILSSIKVLNANIDKYSEQPVNLEKSGRLLSHLIFELSSFDQRLRNIYKYNPYIENLAQAPSKKWTGLTGDVMLRGNDESLAVTNWLNFEKQLANKRFNSEILNSDDAFRIDFDYQGSFDEDDSEVVKNVIKPTYSAYAIVKLFDNLSSHFQTLSIVKYQLKYVSSIQLDLLDKYFERLDKMRKEFNNSFNQKAMLNLIPGGLNEKNVREVNTDTVKLGMANLQTISELFCSAKFISNALEQWSEELIFIQLWEAFKSVSKDAGLSIFDGTIRQYDSLVEKSLVLYEEFFRKEIRTSLKNYVNSSQWNISSNEAPEVPQELIVLGNNLLTYLDYVKRTMSKLDYFLVSDRVVSLISIILTEYIVTNNQFSKDGAAQLKFDFEYIVSELRDSLYLEGDKTELSNSSNHDFLRLSQSVEFLSKLDAATAKQYQRKQEQFQELRDQFADGLEALSNHNIGDLLLRIV</sequence>
<dbReference type="Gene3D" id="1.20.58.1420">
    <property type="entry name" value="Dsl1p vesicle tethering complex, Tip20p subunit, domain B"/>
    <property type="match status" value="1"/>
</dbReference>
<dbReference type="InterPro" id="IPR007528">
    <property type="entry name" value="RINT1_Tip20"/>
</dbReference>
<dbReference type="PANTHER" id="PTHR13520">
    <property type="entry name" value="RAD50-INTERACTING PROTEIN 1 RINT-1"/>
    <property type="match status" value="1"/>
</dbReference>
<protein>
    <submittedName>
        <fullName evidence="1">Uncharacterized protein</fullName>
    </submittedName>
</protein>
<accession>A3LNN1</accession>
<gene>
    <name evidence="1" type="ORF">PICST_29648</name>
</gene>
<dbReference type="Gene3D" id="1.20.58.670">
    <property type="entry name" value="Dsl1p vesicle tethering complex, Tip20p subunit, domain D"/>
    <property type="match status" value="1"/>
</dbReference>
<dbReference type="GO" id="GO:0070939">
    <property type="term" value="C:Dsl1/NZR complex"/>
    <property type="evidence" value="ECO:0007669"/>
    <property type="project" value="InterPro"/>
</dbReference>
<proteinExistence type="predicted"/>
<dbReference type="eggNOG" id="KOG2218">
    <property type="taxonomic scope" value="Eukaryota"/>
</dbReference>
<organism evidence="1 2">
    <name type="scientific">Scheffersomyces stipitis (strain ATCC 58785 / CBS 6054 / NBRC 10063 / NRRL Y-11545)</name>
    <name type="common">Yeast</name>
    <name type="synonym">Pichia stipitis</name>
    <dbReference type="NCBI Taxonomy" id="322104"/>
    <lineage>
        <taxon>Eukaryota</taxon>
        <taxon>Fungi</taxon>
        <taxon>Dikarya</taxon>
        <taxon>Ascomycota</taxon>
        <taxon>Saccharomycotina</taxon>
        <taxon>Pichiomycetes</taxon>
        <taxon>Debaryomycetaceae</taxon>
        <taxon>Scheffersomyces</taxon>
    </lineage>
</organism>
<dbReference type="InterPro" id="IPR042044">
    <property type="entry name" value="EXOC6PINT-1/Sec15/Tip20_C_dom2"/>
</dbReference>
<dbReference type="OrthoDB" id="407410at2759"/>
<dbReference type="HOGENOM" id="CLU_362947_0_0_1"/>
<dbReference type="InParanoid" id="A3LNN1"/>
<name>A3LNN1_PICST</name>
<dbReference type="RefSeq" id="XP_001382386.2">
    <property type="nucleotide sequence ID" value="XM_001382349.1"/>
</dbReference>
<evidence type="ECO:0000313" key="2">
    <source>
        <dbReference type="Proteomes" id="UP000002258"/>
    </source>
</evidence>
<dbReference type="InterPro" id="IPR042042">
    <property type="entry name" value="Tip20p_domB"/>
</dbReference>
<reference evidence="1 2" key="1">
    <citation type="journal article" date="2007" name="Nat. Biotechnol.">
        <title>Genome sequence of the lignocellulose-bioconverting and xylose-fermenting yeast Pichia stipitis.</title>
        <authorList>
            <person name="Jeffries T.W."/>
            <person name="Grigoriev I.V."/>
            <person name="Grimwood J."/>
            <person name="Laplaza J.M."/>
            <person name="Aerts A."/>
            <person name="Salamov A."/>
            <person name="Schmutz J."/>
            <person name="Lindquist E."/>
            <person name="Dehal P."/>
            <person name="Shapiro H."/>
            <person name="Jin Y.S."/>
            <person name="Passoth V."/>
            <person name="Richardson P.M."/>
        </authorList>
    </citation>
    <scope>NUCLEOTIDE SEQUENCE [LARGE SCALE GENOMIC DNA]</scope>
    <source>
        <strain evidence="2">ATCC 58785 / CBS 6054 / NBRC 10063 / NRRL Y-11545</strain>
    </source>
</reference>
<dbReference type="GeneID" id="4836659"/>
<dbReference type="GO" id="GO:0006888">
    <property type="term" value="P:endoplasmic reticulum to Golgi vesicle-mediated transport"/>
    <property type="evidence" value="ECO:0007669"/>
    <property type="project" value="InterPro"/>
</dbReference>
<dbReference type="AlphaFoldDB" id="A3LNN1"/>
<dbReference type="KEGG" id="pic:PICST_29648"/>
<dbReference type="Proteomes" id="UP000002258">
    <property type="component" value="Chromosome 2"/>
</dbReference>
<keyword evidence="2" id="KW-1185">Reference proteome</keyword>
<dbReference type="STRING" id="322104.A3LNN1"/>
<dbReference type="EMBL" id="CP000496">
    <property type="protein sequence ID" value="ABN64357.2"/>
    <property type="molecule type" value="Genomic_DNA"/>
</dbReference>
<dbReference type="PANTHER" id="PTHR13520:SF0">
    <property type="entry name" value="RAD50-INTERACTING PROTEIN 1"/>
    <property type="match status" value="1"/>
</dbReference>
<dbReference type="OMA" id="TCSQIFM"/>
<dbReference type="GO" id="GO:0006890">
    <property type="term" value="P:retrograde vesicle-mediated transport, Golgi to endoplasmic reticulum"/>
    <property type="evidence" value="ECO:0007669"/>
    <property type="project" value="InterPro"/>
</dbReference>
<evidence type="ECO:0000313" key="1">
    <source>
        <dbReference type="EMBL" id="ABN64357.2"/>
    </source>
</evidence>
<dbReference type="PROSITE" id="PS51386">
    <property type="entry name" value="RINT1_TIP20"/>
    <property type="match status" value="1"/>
</dbReference>
<dbReference type="Pfam" id="PF04437">
    <property type="entry name" value="RINT1_TIP1"/>
    <property type="match status" value="1"/>
</dbReference>
<dbReference type="GO" id="GO:0060628">
    <property type="term" value="P:regulation of ER to Golgi vesicle-mediated transport"/>
    <property type="evidence" value="ECO:0007669"/>
    <property type="project" value="TreeGrafter"/>
</dbReference>